<dbReference type="PANTHER" id="PTHR46579">
    <property type="entry name" value="F5/8 TYPE C DOMAIN-CONTAINING PROTEIN-RELATED"/>
    <property type="match status" value="1"/>
</dbReference>
<dbReference type="OrthoDB" id="3039677at2759"/>
<feature type="compositionally biased region" description="Acidic residues" evidence="1">
    <location>
        <begin position="94"/>
        <end position="112"/>
    </location>
</feature>
<accession>A0A8H7UPX0</accession>
<protein>
    <recommendedName>
        <fullName evidence="4">Transposase domain-containing protein</fullName>
    </recommendedName>
</protein>
<name>A0A8H7UPX0_9FUNG</name>
<dbReference type="Pfam" id="PF02992">
    <property type="entry name" value="Transposase_21"/>
    <property type="match status" value="1"/>
</dbReference>
<sequence length="958" mass="108822">MNNIKNETYNLLCKCSACTKYTANGILQNAQTFMRHKNSDNVSSIGPKDRDDYEDSFSIMSVETTGQQIPFLREDDVFDVEEESDVESSLIAADNEDSDSNDESSDEDETEIDGGNGFEQMMASIGSLKIHNMSQTSQFMAIFGVIFQAFYLVQTGGSAMLKFFHHLLVAFEKDADLPLTVNALKAMTGFDVMTKGIVKYTVCNKCFAIYSPDNHQPTCTFKKYSSTHTQICNNPIFTDPSARDPIPFMVFPYSSLKNTLTQYLCKPGFEDKMLQWRSRETVENTFLDIYDGAMWNELLDDNDMPFVDDDYSLMLTLNVDWFQPFDGRTHASGALYLSINNLPREERMKPENIILVGVMPGPKEAKTDQMNNFLEPLVDELVDFYTGMTIKTAMFPGGVRVRAALMCVACDIPAARKTAGFTGHASTNACHKCARQFSVIDGSSKIDYSGFDVENWTPREKAANAVHAEMWFNAESDVERAELEKNNGTRYSELHRLHYFDPVRCTIVDPMHNLFLGTAKRMISIWRDLGYFPSTTLARMQHLADSILVPPGYAVLSNKIASGFPYMKADEWRSWCLVYSLVVLENALPETDYNNWLVFVDACRLLTGPSVTTQSIDEAHQLLGNFGEKCEILYGTVSITPNMHLHMHLRESMLDFGPVYAFWLYSFERYNGKLKNIKTNRRNGFEVTFMKVFLEKGFISNFLQFYSAKLSPPMVEFLQEVAQIAPTPVRSLVNSEYGHPPYMQFNLNMFLQAATNPWFNVTGSEALPLTSLPLKLSPLSIMTGNHYKYLVEFYNKAYQDTGISFCATDSIPLGGHVYINDRIRKMKKISLLGQEYWSGEKKKRGSFVQVLFLDNSTSEFVAFPGQIEYLFTHVIKIGGIERVSTFAFVKWFPTYNAGRYQPLINQGLELWEKGFLEETIECIIPVHRLHSCFALTTHNLQQGSQKRLIIPLPRKVVT</sequence>
<dbReference type="AlphaFoldDB" id="A0A8H7UPX0"/>
<dbReference type="Proteomes" id="UP000603453">
    <property type="component" value="Unassembled WGS sequence"/>
</dbReference>
<reference evidence="2" key="1">
    <citation type="submission" date="2020-12" db="EMBL/GenBank/DDBJ databases">
        <title>Metabolic potential, ecology and presence of endohyphal bacteria is reflected in genomic diversity of Mucoromycotina.</title>
        <authorList>
            <person name="Muszewska A."/>
            <person name="Okrasinska A."/>
            <person name="Steczkiewicz K."/>
            <person name="Drgas O."/>
            <person name="Orlowska M."/>
            <person name="Perlinska-Lenart U."/>
            <person name="Aleksandrzak-Piekarczyk T."/>
            <person name="Szatraj K."/>
            <person name="Zielenkiewicz U."/>
            <person name="Pilsyk S."/>
            <person name="Malc E."/>
            <person name="Mieczkowski P."/>
            <person name="Kruszewska J.S."/>
            <person name="Biernat P."/>
            <person name="Pawlowska J."/>
        </authorList>
    </citation>
    <scope>NUCLEOTIDE SEQUENCE</scope>
    <source>
        <strain evidence="2">WA0000017839</strain>
    </source>
</reference>
<dbReference type="PANTHER" id="PTHR46579:SF2">
    <property type="entry name" value="C2H2-TYPE DOMAIN-CONTAINING PROTEIN"/>
    <property type="match status" value="1"/>
</dbReference>
<dbReference type="InterPro" id="IPR004242">
    <property type="entry name" value="Transposase_21"/>
</dbReference>
<evidence type="ECO:0000256" key="1">
    <source>
        <dbReference type="SAM" id="MobiDB-lite"/>
    </source>
</evidence>
<evidence type="ECO:0000313" key="3">
    <source>
        <dbReference type="Proteomes" id="UP000603453"/>
    </source>
</evidence>
<organism evidence="2 3">
    <name type="scientific">Mucor saturninus</name>
    <dbReference type="NCBI Taxonomy" id="64648"/>
    <lineage>
        <taxon>Eukaryota</taxon>
        <taxon>Fungi</taxon>
        <taxon>Fungi incertae sedis</taxon>
        <taxon>Mucoromycota</taxon>
        <taxon>Mucoromycotina</taxon>
        <taxon>Mucoromycetes</taxon>
        <taxon>Mucorales</taxon>
        <taxon>Mucorineae</taxon>
        <taxon>Mucoraceae</taxon>
        <taxon>Mucor</taxon>
    </lineage>
</organism>
<comment type="caution">
    <text evidence="2">The sequence shown here is derived from an EMBL/GenBank/DDBJ whole genome shotgun (WGS) entry which is preliminary data.</text>
</comment>
<gene>
    <name evidence="2" type="ORF">INT47_006510</name>
</gene>
<keyword evidence="3" id="KW-1185">Reference proteome</keyword>
<evidence type="ECO:0008006" key="4">
    <source>
        <dbReference type="Google" id="ProtNLM"/>
    </source>
</evidence>
<evidence type="ECO:0000313" key="2">
    <source>
        <dbReference type="EMBL" id="KAG2191165.1"/>
    </source>
</evidence>
<proteinExistence type="predicted"/>
<feature type="region of interest" description="Disordered" evidence="1">
    <location>
        <begin position="88"/>
        <end position="116"/>
    </location>
</feature>
<dbReference type="EMBL" id="JAEPRD010000466">
    <property type="protein sequence ID" value="KAG2191165.1"/>
    <property type="molecule type" value="Genomic_DNA"/>
</dbReference>